<dbReference type="AlphaFoldDB" id="A0A1U8PYI4"/>
<protein>
    <submittedName>
        <fullName evidence="3">Mediator-associated protein 2 isoform X2</fullName>
    </submittedName>
</protein>
<proteinExistence type="predicted"/>
<dbReference type="RefSeq" id="XP_019051603.1">
    <property type="nucleotide sequence ID" value="XM_019196058.1"/>
</dbReference>
<evidence type="ECO:0000256" key="1">
    <source>
        <dbReference type="SAM" id="MobiDB-lite"/>
    </source>
</evidence>
<feature type="compositionally biased region" description="Polar residues" evidence="1">
    <location>
        <begin position="166"/>
        <end position="180"/>
    </location>
</feature>
<dbReference type="PANTHER" id="PTHR36407">
    <property type="entry name" value="MEDIATOR-ASSOCIATED PROTEIN 2"/>
    <property type="match status" value="1"/>
</dbReference>
<evidence type="ECO:0000313" key="2">
    <source>
        <dbReference type="Proteomes" id="UP000189703"/>
    </source>
</evidence>
<feature type="compositionally biased region" description="Basic residues" evidence="1">
    <location>
        <begin position="184"/>
        <end position="195"/>
    </location>
</feature>
<gene>
    <name evidence="3" type="primary">LOC104587684</name>
</gene>
<organism evidence="2 3">
    <name type="scientific">Nelumbo nucifera</name>
    <name type="common">Sacred lotus</name>
    <dbReference type="NCBI Taxonomy" id="4432"/>
    <lineage>
        <taxon>Eukaryota</taxon>
        <taxon>Viridiplantae</taxon>
        <taxon>Streptophyta</taxon>
        <taxon>Embryophyta</taxon>
        <taxon>Tracheophyta</taxon>
        <taxon>Spermatophyta</taxon>
        <taxon>Magnoliopsida</taxon>
        <taxon>Proteales</taxon>
        <taxon>Nelumbonaceae</taxon>
        <taxon>Nelumbo</taxon>
    </lineage>
</organism>
<feature type="region of interest" description="Disordered" evidence="1">
    <location>
        <begin position="85"/>
        <end position="195"/>
    </location>
</feature>
<dbReference type="Proteomes" id="UP000189703">
    <property type="component" value="Unplaced"/>
</dbReference>
<evidence type="ECO:0000313" key="3">
    <source>
        <dbReference type="RefSeq" id="XP_019051603.1"/>
    </source>
</evidence>
<dbReference type="InterPro" id="IPR038823">
    <property type="entry name" value="MED2_plant"/>
</dbReference>
<feature type="compositionally biased region" description="Polar residues" evidence="1">
    <location>
        <begin position="102"/>
        <end position="124"/>
    </location>
</feature>
<feature type="region of interest" description="Disordered" evidence="1">
    <location>
        <begin position="1"/>
        <end position="20"/>
    </location>
</feature>
<sequence>MDATEQLYRPPPEFEENTRDPLVDISLTDSTEFWLIQWPHNQTPDFDGQEVTLKLHRDGRMGSFEGSSVGKISRRVCLVHYPEPSELEKPYNHPNRMMYRSGGTSTANTFATPSQSTKQRASHYSSGISSIKERSSSRFESGEPSKRPKKRYNNEPTRSMDRTRNSEGTTGHSDVTSWESGHSKQGKSKKIKEEE</sequence>
<keyword evidence="2" id="KW-1185">Reference proteome</keyword>
<reference evidence="3" key="1">
    <citation type="submission" date="2025-08" db="UniProtKB">
        <authorList>
            <consortium name="RefSeq"/>
        </authorList>
    </citation>
    <scope>IDENTIFICATION</scope>
</reference>
<name>A0A1U8PYI4_NELNU</name>
<dbReference type="OrthoDB" id="1892825at2759"/>
<accession>A0A1U8PYI4</accession>
<dbReference type="GeneID" id="104587684"/>
<dbReference type="PANTHER" id="PTHR36407:SF1">
    <property type="entry name" value="MEDIATOR-ASSOCIATED PROTEIN 2"/>
    <property type="match status" value="1"/>
</dbReference>
<feature type="compositionally biased region" description="Basic and acidic residues" evidence="1">
    <location>
        <begin position="131"/>
        <end position="146"/>
    </location>
</feature>